<feature type="region of interest" description="Disordered" evidence="1">
    <location>
        <begin position="429"/>
        <end position="511"/>
    </location>
</feature>
<proteinExistence type="predicted"/>
<feature type="compositionally biased region" description="Polar residues" evidence="1">
    <location>
        <begin position="878"/>
        <end position="890"/>
    </location>
</feature>
<evidence type="ECO:0000313" key="2">
    <source>
        <dbReference type="EMBL" id="SJL07945.1"/>
    </source>
</evidence>
<keyword evidence="3" id="KW-1185">Reference proteome</keyword>
<feature type="region of interest" description="Disordered" evidence="1">
    <location>
        <begin position="140"/>
        <end position="175"/>
    </location>
</feature>
<reference evidence="3" key="1">
    <citation type="journal article" date="2017" name="Nat. Ecol. Evol.">
        <title>Genome expansion and lineage-specific genetic innovations in the forest pathogenic fungi Armillaria.</title>
        <authorList>
            <person name="Sipos G."/>
            <person name="Prasanna A.N."/>
            <person name="Walter M.C."/>
            <person name="O'Connor E."/>
            <person name="Balint B."/>
            <person name="Krizsan K."/>
            <person name="Kiss B."/>
            <person name="Hess J."/>
            <person name="Varga T."/>
            <person name="Slot J."/>
            <person name="Riley R."/>
            <person name="Boka B."/>
            <person name="Rigling D."/>
            <person name="Barry K."/>
            <person name="Lee J."/>
            <person name="Mihaltcheva S."/>
            <person name="LaButti K."/>
            <person name="Lipzen A."/>
            <person name="Waldron R."/>
            <person name="Moloney N.M."/>
            <person name="Sperisen C."/>
            <person name="Kredics L."/>
            <person name="Vagvoelgyi C."/>
            <person name="Patrignani A."/>
            <person name="Fitzpatrick D."/>
            <person name="Nagy I."/>
            <person name="Doyle S."/>
            <person name="Anderson J.B."/>
            <person name="Grigoriev I.V."/>
            <person name="Gueldener U."/>
            <person name="Muensterkoetter M."/>
            <person name="Nagy L.G."/>
        </authorList>
    </citation>
    <scope>NUCLEOTIDE SEQUENCE [LARGE SCALE GENOMIC DNA]</scope>
    <source>
        <strain evidence="3">C18/9</strain>
    </source>
</reference>
<dbReference type="OMA" id="AYQRRIW"/>
<dbReference type="AlphaFoldDB" id="A0A284RGR5"/>
<feature type="compositionally biased region" description="Low complexity" evidence="1">
    <location>
        <begin position="494"/>
        <end position="511"/>
    </location>
</feature>
<protein>
    <submittedName>
        <fullName evidence="2">Uncharacterized protein</fullName>
    </submittedName>
</protein>
<name>A0A284RGR5_ARMOS</name>
<feature type="region of interest" description="Disordered" evidence="1">
    <location>
        <begin position="844"/>
        <end position="927"/>
    </location>
</feature>
<feature type="compositionally biased region" description="Polar residues" evidence="1">
    <location>
        <begin position="899"/>
        <end position="914"/>
    </location>
</feature>
<dbReference type="Proteomes" id="UP000219338">
    <property type="component" value="Unassembled WGS sequence"/>
</dbReference>
<evidence type="ECO:0000313" key="3">
    <source>
        <dbReference type="Proteomes" id="UP000219338"/>
    </source>
</evidence>
<feature type="compositionally biased region" description="Pro residues" evidence="1">
    <location>
        <begin position="442"/>
        <end position="452"/>
    </location>
</feature>
<evidence type="ECO:0000256" key="1">
    <source>
        <dbReference type="SAM" id="MobiDB-lite"/>
    </source>
</evidence>
<accession>A0A284RGR5</accession>
<feature type="compositionally biased region" description="Polar residues" evidence="1">
    <location>
        <begin position="152"/>
        <end position="166"/>
    </location>
</feature>
<sequence>MDAQWPLEVQPLSRHLSKPLHSVSRDACLSETYMFSELLDELRSATSTSPSSLALAPNAHPLSGFLDIILATVSSLRQMKEDPHPFTMPIWSTLIRALCYTCYSDVEISDDIPFILPKNFGKSVFDGHALMLISHLYRNSRSTRGKPPPGCSDQTVGPENTCSDYKSSGDPEETGVQWECEGGPNANNDTNVSEVEPDTRTFSFASDPLLVEDLCDEKFDVSYDPTQSEKWLAASHCFSSPPSKASSTSSLDVSFHAHVLPGRGRRTNAVLPIICIADRENIVPLVASVAYQRRIWGIEDPVVGVILAKDGFSAQVILGWTDPPDLCSDSESPDVDTFDDLPTVHIAYSDSPCVANGVFNLTDPISTLAFSQFIVELRDQYDKVVRECCDPRVAANSTFTWRSDLIDPPRRFDWREQREESVASWIRGLRTPSSVDTEDDPPPYPITPPPTQPFDHIPMSDPMKKAGGGDEPDIFQRSGTEQDGEQTGYKGATTSSSVSSRRSVKSKSTSELSATLPSISSSIQSCSEFAKKAEYGIGPSNPLSMTTYTYERYVLSISALKLSSDLAKREEINHYVSIYNDLSCFRDPAWQLEEELPVVKGAYLEAVRRCFWRQLVAVRKRQDQNFRPVDELHQPIISERLSLFFWVTLGAFCRGQRKSVNEAESRLQWDTLILHVLNSLASKDDGVHIRPLFERSLLLSRNRFSDALNSAKTTDEVMSEARTRARDYHALCSASQAAVYDTDSTFSDIDVMTIQETAASSVAFHLLTETNKIFVGNKKDLYKSSILQRASSEPHTGTCDAIVVLTMNKLVLPSSKCSIPNFINIPEDNKGLLSPLQRERHDVDGGTLLLPAPSSKARPLDDKGGSTLRKPGSAKTRVPSTSKVKQQVTDSSDRDFKQNLKNSRNSFLATSSACSDHRKKPTGDGIPQLSDEFPTIIPFELGGKIIFAILVVEHKRPGDDPTKPLNQARIYVEASVRLLEAHGIKGLPVFALATNGNEGVVLMAWRSETSERVYLIDRCVQKFNISSPIEVLHFVTFLLRLKDHYVEHFTKNPSQIEAANRAAEEMATRADKMFREAKEQGENVEVDIDWGWWKSAQTKRPSKDKSEQRASHSLVQLPSGMGAAMLPDMLNISLEMLSEMGLDILGSPCRPSLDVSES</sequence>
<dbReference type="OrthoDB" id="2919059at2759"/>
<organism evidence="2 3">
    <name type="scientific">Armillaria ostoyae</name>
    <name type="common">Armillaria root rot fungus</name>
    <dbReference type="NCBI Taxonomy" id="47428"/>
    <lineage>
        <taxon>Eukaryota</taxon>
        <taxon>Fungi</taxon>
        <taxon>Dikarya</taxon>
        <taxon>Basidiomycota</taxon>
        <taxon>Agaricomycotina</taxon>
        <taxon>Agaricomycetes</taxon>
        <taxon>Agaricomycetidae</taxon>
        <taxon>Agaricales</taxon>
        <taxon>Marasmiineae</taxon>
        <taxon>Physalacriaceae</taxon>
        <taxon>Armillaria</taxon>
    </lineage>
</organism>
<dbReference type="EMBL" id="FUEG01000008">
    <property type="protein sequence ID" value="SJL07945.1"/>
    <property type="molecule type" value="Genomic_DNA"/>
</dbReference>
<gene>
    <name evidence="2" type="ORF">ARMOST_11303</name>
</gene>